<dbReference type="Proteomes" id="UP000314294">
    <property type="component" value="Unassembled WGS sequence"/>
</dbReference>
<dbReference type="AlphaFoldDB" id="A0A4Z2I1I6"/>
<keyword evidence="3" id="KW-1185">Reference proteome</keyword>
<feature type="compositionally biased region" description="Basic and acidic residues" evidence="1">
    <location>
        <begin position="1"/>
        <end position="10"/>
    </location>
</feature>
<evidence type="ECO:0000313" key="3">
    <source>
        <dbReference type="Proteomes" id="UP000314294"/>
    </source>
</evidence>
<name>A0A4Z2I1I6_9TELE</name>
<accession>A0A4Z2I1I6</accession>
<comment type="caution">
    <text evidence="2">The sequence shown here is derived from an EMBL/GenBank/DDBJ whole genome shotgun (WGS) entry which is preliminary data.</text>
</comment>
<reference evidence="2 3" key="1">
    <citation type="submission" date="2019-03" db="EMBL/GenBank/DDBJ databases">
        <title>First draft genome of Liparis tanakae, snailfish: a comprehensive survey of snailfish specific genes.</title>
        <authorList>
            <person name="Kim W."/>
            <person name="Song I."/>
            <person name="Jeong J.-H."/>
            <person name="Kim D."/>
            <person name="Kim S."/>
            <person name="Ryu S."/>
            <person name="Song J.Y."/>
            <person name="Lee S.K."/>
        </authorList>
    </citation>
    <scope>NUCLEOTIDE SEQUENCE [LARGE SCALE GENOMIC DNA]</scope>
    <source>
        <tissue evidence="2">Muscle</tissue>
    </source>
</reference>
<protein>
    <submittedName>
        <fullName evidence="2">Uncharacterized protein</fullName>
    </submittedName>
</protein>
<sequence length="74" mass="8349">MKKDGKEKIEGLAGRNMEAGEERVEERQRDAERVERGSDRGPRVAGEESMRRCRGEGCGPAERELADYPEEELA</sequence>
<dbReference type="EMBL" id="SRLO01000154">
    <property type="protein sequence ID" value="TNN71093.1"/>
    <property type="molecule type" value="Genomic_DNA"/>
</dbReference>
<feature type="region of interest" description="Disordered" evidence="1">
    <location>
        <begin position="1"/>
        <end position="74"/>
    </location>
</feature>
<feature type="compositionally biased region" description="Basic and acidic residues" evidence="1">
    <location>
        <begin position="18"/>
        <end position="66"/>
    </location>
</feature>
<organism evidence="2 3">
    <name type="scientific">Liparis tanakae</name>
    <name type="common">Tanaka's snailfish</name>
    <dbReference type="NCBI Taxonomy" id="230148"/>
    <lineage>
        <taxon>Eukaryota</taxon>
        <taxon>Metazoa</taxon>
        <taxon>Chordata</taxon>
        <taxon>Craniata</taxon>
        <taxon>Vertebrata</taxon>
        <taxon>Euteleostomi</taxon>
        <taxon>Actinopterygii</taxon>
        <taxon>Neopterygii</taxon>
        <taxon>Teleostei</taxon>
        <taxon>Neoteleostei</taxon>
        <taxon>Acanthomorphata</taxon>
        <taxon>Eupercaria</taxon>
        <taxon>Perciformes</taxon>
        <taxon>Cottioidei</taxon>
        <taxon>Cottales</taxon>
        <taxon>Liparidae</taxon>
        <taxon>Liparis</taxon>
    </lineage>
</organism>
<proteinExistence type="predicted"/>
<gene>
    <name evidence="2" type="ORF">EYF80_018613</name>
</gene>
<evidence type="ECO:0000256" key="1">
    <source>
        <dbReference type="SAM" id="MobiDB-lite"/>
    </source>
</evidence>
<evidence type="ECO:0000313" key="2">
    <source>
        <dbReference type="EMBL" id="TNN71093.1"/>
    </source>
</evidence>